<feature type="compositionally biased region" description="Polar residues" evidence="1">
    <location>
        <begin position="746"/>
        <end position="765"/>
    </location>
</feature>
<feature type="compositionally biased region" description="Polar residues" evidence="1">
    <location>
        <begin position="17"/>
        <end position="33"/>
    </location>
</feature>
<feature type="compositionally biased region" description="Basic and acidic residues" evidence="1">
    <location>
        <begin position="625"/>
        <end position="635"/>
    </location>
</feature>
<feature type="compositionally biased region" description="Polar residues" evidence="1">
    <location>
        <begin position="368"/>
        <end position="389"/>
    </location>
</feature>
<feature type="compositionally biased region" description="Polar residues" evidence="1">
    <location>
        <begin position="56"/>
        <end position="90"/>
    </location>
</feature>
<feature type="region of interest" description="Disordered" evidence="1">
    <location>
        <begin position="827"/>
        <end position="853"/>
    </location>
</feature>
<dbReference type="EMBL" id="MU006566">
    <property type="protein sequence ID" value="KAF2749432.1"/>
    <property type="molecule type" value="Genomic_DNA"/>
</dbReference>
<protein>
    <submittedName>
        <fullName evidence="2">Uncharacterized protein</fullName>
    </submittedName>
</protein>
<feature type="compositionally biased region" description="Basic residues" evidence="1">
    <location>
        <begin position="636"/>
        <end position="645"/>
    </location>
</feature>
<dbReference type="AlphaFoldDB" id="A0A6A6VFQ8"/>
<evidence type="ECO:0000256" key="1">
    <source>
        <dbReference type="SAM" id="MobiDB-lite"/>
    </source>
</evidence>
<evidence type="ECO:0000313" key="3">
    <source>
        <dbReference type="Proteomes" id="UP000799440"/>
    </source>
</evidence>
<keyword evidence="3" id="KW-1185">Reference proteome</keyword>
<feature type="compositionally biased region" description="Pro residues" evidence="1">
    <location>
        <begin position="465"/>
        <end position="474"/>
    </location>
</feature>
<feature type="region of interest" description="Disordered" evidence="1">
    <location>
        <begin position="1"/>
        <end position="272"/>
    </location>
</feature>
<feature type="compositionally biased region" description="Basic and acidic residues" evidence="1">
    <location>
        <begin position="220"/>
        <end position="232"/>
    </location>
</feature>
<evidence type="ECO:0000313" key="2">
    <source>
        <dbReference type="EMBL" id="KAF2749432.1"/>
    </source>
</evidence>
<sequence>MASADETDEAARESIGHRQTGSLRIRPTISSFDSIPDPYAMAAATSSRDGQAPVRSYQTSPVSPLNQHITWNESSFKSPPRQSRKASNGGRSPHDISPLEDTSSTFEPRDARKGSTVTIKPKAKKGGNSKVEKGQRSPTVGKNRIGKKKHGLARFVELVVDGHRDGPPGDGDILRRKHGHREKQEVLHHQTRPSGSRPLTPPGNGDLVWGLARHLITKARGHEDTDRSEKKQQPQIHHQAQLPLESASQDEWRKAQNRKTTICSLSAEDIPTLMTPVLPIRKLHRDPLAVKSLPPSPPPSPPLSQQHPRPTPPRITIPDNNAAKPPSPILESSISPGKDHPAQSTDQRAPPQPRIKRHEQDRRHHPLSASSEATAQTSRSILIGASNSVRYDAKITSRSPSHRIEAGVRGREVVRDRSRGREPVRDERHVRHLYSNIESGRDGRGRTAAQVGQRVVKHSQSVPRLAPPPRPPRSPSMEPLRSTQPNTTFSSPLTSYPPSPLPKTHTQRHDKEAPPLGKTFDIFHPFTHKTHKIDKSKISVPGPMLSTGGGTANVAASNGGVGGLHGKFAGDVPAPWDYAVPAHVEPDYDSKKSQLKKTEPHRPPLKHLADRSGFHLHHIGLSLTKSREEKDGSRKHVEKKKKKKRSNSDESFACVGIDETMFNRTNAEKSREESKDAQYINVQTNSNRERRRVLGYSVVGPYDDDTDDCAVTSTHDLNVYPASADIPEPLRIGSVSERSGARSRLGNRNTKFYQPSSPNRSSSYHPESEEGGGEGAEEVSNPATCQASGCQSVKRDAQCQTQGIVVVVEMRKDAAFGTYCERGQKTYSTSGLLSTNSRREGKGVEKGLLQEEE</sequence>
<feature type="region of interest" description="Disordered" evidence="1">
    <location>
        <begin position="438"/>
        <end position="519"/>
    </location>
</feature>
<feature type="compositionally biased region" description="Basic and acidic residues" evidence="1">
    <location>
        <begin position="587"/>
        <end position="613"/>
    </location>
</feature>
<feature type="compositionally biased region" description="Basic and acidic residues" evidence="1">
    <location>
        <begin position="402"/>
        <end position="425"/>
    </location>
</feature>
<gene>
    <name evidence="2" type="ORF">M011DRAFT_475525</name>
</gene>
<dbReference type="Proteomes" id="UP000799440">
    <property type="component" value="Unassembled WGS sequence"/>
</dbReference>
<feature type="compositionally biased region" description="Polar residues" evidence="1">
    <location>
        <begin position="827"/>
        <end position="836"/>
    </location>
</feature>
<feature type="region of interest" description="Disordered" evidence="1">
    <location>
        <begin position="288"/>
        <end position="425"/>
    </location>
</feature>
<name>A0A6A6VFQ8_9PLEO</name>
<proteinExistence type="predicted"/>
<organism evidence="2 3">
    <name type="scientific">Sporormia fimetaria CBS 119925</name>
    <dbReference type="NCBI Taxonomy" id="1340428"/>
    <lineage>
        <taxon>Eukaryota</taxon>
        <taxon>Fungi</taxon>
        <taxon>Dikarya</taxon>
        <taxon>Ascomycota</taxon>
        <taxon>Pezizomycotina</taxon>
        <taxon>Dothideomycetes</taxon>
        <taxon>Pleosporomycetidae</taxon>
        <taxon>Pleosporales</taxon>
        <taxon>Sporormiaceae</taxon>
        <taxon>Sporormia</taxon>
    </lineage>
</organism>
<feature type="region of interest" description="Disordered" evidence="1">
    <location>
        <begin position="730"/>
        <end position="781"/>
    </location>
</feature>
<feature type="compositionally biased region" description="Basic and acidic residues" evidence="1">
    <location>
        <begin position="837"/>
        <end position="853"/>
    </location>
</feature>
<feature type="compositionally biased region" description="Low complexity" evidence="1">
    <location>
        <begin position="475"/>
        <end position="494"/>
    </location>
</feature>
<accession>A0A6A6VFQ8</accession>
<feature type="region of interest" description="Disordered" evidence="1">
    <location>
        <begin position="587"/>
        <end position="650"/>
    </location>
</feature>
<reference evidence="2" key="1">
    <citation type="journal article" date="2020" name="Stud. Mycol.">
        <title>101 Dothideomycetes genomes: a test case for predicting lifestyles and emergence of pathogens.</title>
        <authorList>
            <person name="Haridas S."/>
            <person name="Albert R."/>
            <person name="Binder M."/>
            <person name="Bloem J."/>
            <person name="Labutti K."/>
            <person name="Salamov A."/>
            <person name="Andreopoulos B."/>
            <person name="Baker S."/>
            <person name="Barry K."/>
            <person name="Bills G."/>
            <person name="Bluhm B."/>
            <person name="Cannon C."/>
            <person name="Castanera R."/>
            <person name="Culley D."/>
            <person name="Daum C."/>
            <person name="Ezra D."/>
            <person name="Gonzalez J."/>
            <person name="Henrissat B."/>
            <person name="Kuo A."/>
            <person name="Liang C."/>
            <person name="Lipzen A."/>
            <person name="Lutzoni F."/>
            <person name="Magnuson J."/>
            <person name="Mondo S."/>
            <person name="Nolan M."/>
            <person name="Ohm R."/>
            <person name="Pangilinan J."/>
            <person name="Park H.-J."/>
            <person name="Ramirez L."/>
            <person name="Alfaro M."/>
            <person name="Sun H."/>
            <person name="Tritt A."/>
            <person name="Yoshinaga Y."/>
            <person name="Zwiers L.-H."/>
            <person name="Turgeon B."/>
            <person name="Goodwin S."/>
            <person name="Spatafora J."/>
            <person name="Crous P."/>
            <person name="Grigoriev I."/>
        </authorList>
    </citation>
    <scope>NUCLEOTIDE SEQUENCE</scope>
    <source>
        <strain evidence="2">CBS 119925</strain>
    </source>
</reference>